<reference evidence="2 3" key="1">
    <citation type="submission" date="2021-05" db="EMBL/GenBank/DDBJ databases">
        <title>Molecular characterization for Shewanella algae harboring chromosomal blaOXA-55-like strains isolated from clinical and environment sample.</title>
        <authorList>
            <person name="Ohama Y."/>
            <person name="Aoki K."/>
            <person name="Harada S."/>
            <person name="Moriya K."/>
            <person name="Ishii Y."/>
            <person name="Tateda K."/>
        </authorList>
    </citation>
    <scope>NUCLEOTIDE SEQUENCE [LARGE SCALE GENOMIC DNA]</scope>
    <source>
        <strain evidence="2 3">LMG 23746</strain>
    </source>
</reference>
<keyword evidence="3" id="KW-1185">Reference proteome</keyword>
<proteinExistence type="predicted"/>
<evidence type="ECO:0000313" key="2">
    <source>
        <dbReference type="EMBL" id="GIU43807.1"/>
    </source>
</evidence>
<organism evidence="2 3">
    <name type="scientific">Shewanella algidipiscicola</name>
    <dbReference type="NCBI Taxonomy" id="614070"/>
    <lineage>
        <taxon>Bacteria</taxon>
        <taxon>Pseudomonadati</taxon>
        <taxon>Pseudomonadota</taxon>
        <taxon>Gammaproteobacteria</taxon>
        <taxon>Alteromonadales</taxon>
        <taxon>Shewanellaceae</taxon>
        <taxon>Shewanella</taxon>
    </lineage>
</organism>
<dbReference type="InterPro" id="IPR011990">
    <property type="entry name" value="TPR-like_helical_dom_sf"/>
</dbReference>
<feature type="repeat" description="TPR" evidence="1">
    <location>
        <begin position="143"/>
        <end position="176"/>
    </location>
</feature>
<gene>
    <name evidence="2" type="primary">pilF</name>
    <name evidence="2" type="ORF">TUM4630_07960</name>
</gene>
<keyword evidence="1" id="KW-0802">TPR repeat</keyword>
<dbReference type="NCBIfam" id="TIGR02521">
    <property type="entry name" value="type_IV_pilW"/>
    <property type="match status" value="1"/>
</dbReference>
<accession>A0ABQ4P8E0</accession>
<name>A0ABQ4P8E0_9GAMM</name>
<evidence type="ECO:0000313" key="3">
    <source>
        <dbReference type="Proteomes" id="UP000761574"/>
    </source>
</evidence>
<evidence type="ECO:0000256" key="1">
    <source>
        <dbReference type="PROSITE-ProRule" id="PRU00339"/>
    </source>
</evidence>
<comment type="caution">
    <text evidence="2">The sequence shown here is derived from an EMBL/GenBank/DDBJ whole genome shotgun (WGS) entry which is preliminary data.</text>
</comment>
<dbReference type="PANTHER" id="PTHR44395:SF1">
    <property type="entry name" value="PROTEIN O-MANNOSYL-TRANSFERASE TMTC3"/>
    <property type="match status" value="1"/>
</dbReference>
<dbReference type="InterPro" id="IPR019734">
    <property type="entry name" value="TPR_rpt"/>
</dbReference>
<protein>
    <submittedName>
        <fullName evidence="2">Type IV pilus biogenesis/stability protein PilW</fullName>
    </submittedName>
</protein>
<dbReference type="SMART" id="SM00028">
    <property type="entry name" value="TPR"/>
    <property type="match status" value="4"/>
</dbReference>
<dbReference type="EMBL" id="BPFB01000007">
    <property type="protein sequence ID" value="GIU43807.1"/>
    <property type="molecule type" value="Genomic_DNA"/>
</dbReference>
<dbReference type="Pfam" id="PF13181">
    <property type="entry name" value="TPR_8"/>
    <property type="match status" value="1"/>
</dbReference>
<sequence>MVLLISLTSLMMSGCVTERTYSGTDVPVTERAFDNVSAARQRVQLGLTYLQKGNSEQAKYNLDKALEFAPNLEDVHVALAYYYQAVGEIELTEKAYRQAINASDATGDSMNNFGVFLCQQKKYDQAEQMFLKAVKMPKYTRSAASYENLGICSRESGDLKKAQRYFGMALNYDPRRATSLLELSEIDFELGHYQAAKDGLARYHRVVAESAQSLALGIKIEQGLNNTEAMKKFGILLLAKFPSSDEAKQYRESMY</sequence>
<dbReference type="PANTHER" id="PTHR44395">
    <property type="match status" value="1"/>
</dbReference>
<dbReference type="Proteomes" id="UP000761574">
    <property type="component" value="Unassembled WGS sequence"/>
</dbReference>
<dbReference type="PROSITE" id="PS50005">
    <property type="entry name" value="TPR"/>
    <property type="match status" value="2"/>
</dbReference>
<dbReference type="SUPFAM" id="SSF48452">
    <property type="entry name" value="TPR-like"/>
    <property type="match status" value="1"/>
</dbReference>
<dbReference type="Pfam" id="PF13424">
    <property type="entry name" value="TPR_12"/>
    <property type="match status" value="1"/>
</dbReference>
<dbReference type="InterPro" id="IPR013360">
    <property type="entry name" value="Pilus_4_PilW"/>
</dbReference>
<dbReference type="Gene3D" id="1.25.40.10">
    <property type="entry name" value="Tetratricopeptide repeat domain"/>
    <property type="match status" value="1"/>
</dbReference>
<feature type="repeat" description="TPR" evidence="1">
    <location>
        <begin position="39"/>
        <end position="72"/>
    </location>
</feature>